<keyword evidence="5" id="KW-0472">Membrane</keyword>
<keyword evidence="3" id="KW-0812">Transmembrane</keyword>
<evidence type="ECO:0000256" key="3">
    <source>
        <dbReference type="ARBA" id="ARBA00022692"/>
    </source>
</evidence>
<dbReference type="PANTHER" id="PTHR34584:SF1">
    <property type="entry name" value="NA(+)_H(+) ANTIPORTER SUBUNIT E1"/>
    <property type="match status" value="1"/>
</dbReference>
<dbReference type="EMBL" id="BARU01012875">
    <property type="protein sequence ID" value="GAH31666.1"/>
    <property type="molecule type" value="Genomic_DNA"/>
</dbReference>
<reference evidence="6" key="1">
    <citation type="journal article" date="2014" name="Front. Microbiol.">
        <title>High frequency of phylogenetically diverse reductive dehalogenase-homologous genes in deep subseafloor sedimentary metagenomes.</title>
        <authorList>
            <person name="Kawai M."/>
            <person name="Futagami T."/>
            <person name="Toyoda A."/>
            <person name="Takaki Y."/>
            <person name="Nishi S."/>
            <person name="Hori S."/>
            <person name="Arai W."/>
            <person name="Tsubouchi T."/>
            <person name="Morono Y."/>
            <person name="Uchiyama I."/>
            <person name="Ito T."/>
            <person name="Fujiyama A."/>
            <person name="Inagaki F."/>
            <person name="Takami H."/>
        </authorList>
    </citation>
    <scope>NUCLEOTIDE SEQUENCE</scope>
    <source>
        <strain evidence="6">Expedition CK06-06</strain>
    </source>
</reference>
<dbReference type="PANTHER" id="PTHR34584">
    <property type="entry name" value="NA(+)/H(+) ANTIPORTER SUBUNIT E1"/>
    <property type="match status" value="1"/>
</dbReference>
<evidence type="ECO:0008006" key="7">
    <source>
        <dbReference type="Google" id="ProtNLM"/>
    </source>
</evidence>
<organism evidence="6">
    <name type="scientific">marine sediment metagenome</name>
    <dbReference type="NCBI Taxonomy" id="412755"/>
    <lineage>
        <taxon>unclassified sequences</taxon>
        <taxon>metagenomes</taxon>
        <taxon>ecological metagenomes</taxon>
    </lineage>
</organism>
<keyword evidence="2" id="KW-1003">Cell membrane</keyword>
<dbReference type="Pfam" id="PF01899">
    <property type="entry name" value="MNHE"/>
    <property type="match status" value="1"/>
</dbReference>
<comment type="subcellular location">
    <subcellularLocation>
        <location evidence="1">Cell membrane</location>
        <topology evidence="1">Multi-pass membrane protein</topology>
    </subcellularLocation>
</comment>
<dbReference type="InterPro" id="IPR002758">
    <property type="entry name" value="Cation_antiport_E"/>
</dbReference>
<keyword evidence="4" id="KW-1133">Transmembrane helix</keyword>
<evidence type="ECO:0000256" key="2">
    <source>
        <dbReference type="ARBA" id="ARBA00022475"/>
    </source>
</evidence>
<feature type="non-terminal residue" evidence="6">
    <location>
        <position position="1"/>
    </location>
</feature>
<evidence type="ECO:0000256" key="5">
    <source>
        <dbReference type="ARBA" id="ARBA00023136"/>
    </source>
</evidence>
<dbReference type="AlphaFoldDB" id="X1EEE3"/>
<sequence length="130" mass="14792">VCLIVSLFAAHIYSKLGLPPLSIKRILFSLIYIIVLFWEIIKASLDVAYRVIHPKMPIKPGIVVIKTRLKSDIAKMILANSITLTPGTFTLDVIDDELLIHWINVKTEDIDEATSLIGQRFEKYLRVIFT</sequence>
<comment type="caution">
    <text evidence="6">The sequence shown here is derived from an EMBL/GenBank/DDBJ whole genome shotgun (WGS) entry which is preliminary data.</text>
</comment>
<dbReference type="PIRSF" id="PIRSF019239">
    <property type="entry name" value="MrpE"/>
    <property type="match status" value="1"/>
</dbReference>
<evidence type="ECO:0000313" key="6">
    <source>
        <dbReference type="EMBL" id="GAH31666.1"/>
    </source>
</evidence>
<name>X1EEE3_9ZZZZ</name>
<evidence type="ECO:0000256" key="1">
    <source>
        <dbReference type="ARBA" id="ARBA00004651"/>
    </source>
</evidence>
<protein>
    <recommendedName>
        <fullName evidence="7">Cation:proton antiporter</fullName>
    </recommendedName>
</protein>
<evidence type="ECO:0000256" key="4">
    <source>
        <dbReference type="ARBA" id="ARBA00022989"/>
    </source>
</evidence>
<dbReference type="GO" id="GO:0005886">
    <property type="term" value="C:plasma membrane"/>
    <property type="evidence" value="ECO:0007669"/>
    <property type="project" value="UniProtKB-SubCell"/>
</dbReference>
<proteinExistence type="predicted"/>
<accession>X1EEE3</accession>
<gene>
    <name evidence="6" type="ORF">S03H2_23534</name>
</gene>
<dbReference type="GO" id="GO:0008324">
    <property type="term" value="F:monoatomic cation transmembrane transporter activity"/>
    <property type="evidence" value="ECO:0007669"/>
    <property type="project" value="InterPro"/>
</dbReference>